<evidence type="ECO:0000256" key="1">
    <source>
        <dbReference type="SAM" id="MobiDB-lite"/>
    </source>
</evidence>
<dbReference type="AlphaFoldDB" id="G7IWI5"/>
<gene>
    <name evidence="3" type="ordered locus">MTR_3g027720</name>
</gene>
<accession>G7IWI5</accession>
<reference evidence="3 5" key="1">
    <citation type="journal article" date="2011" name="Nature">
        <title>The Medicago genome provides insight into the evolution of rhizobial symbioses.</title>
        <authorList>
            <person name="Young N.D."/>
            <person name="Debelle F."/>
            <person name="Oldroyd G.E."/>
            <person name="Geurts R."/>
            <person name="Cannon S.B."/>
            <person name="Udvardi M.K."/>
            <person name="Benedito V.A."/>
            <person name="Mayer K.F."/>
            <person name="Gouzy J."/>
            <person name="Schoof H."/>
            <person name="Van de Peer Y."/>
            <person name="Proost S."/>
            <person name="Cook D.R."/>
            <person name="Meyers B.C."/>
            <person name="Spannagl M."/>
            <person name="Cheung F."/>
            <person name="De Mita S."/>
            <person name="Krishnakumar V."/>
            <person name="Gundlach H."/>
            <person name="Zhou S."/>
            <person name="Mudge J."/>
            <person name="Bharti A.K."/>
            <person name="Murray J.D."/>
            <person name="Naoumkina M.A."/>
            <person name="Rosen B."/>
            <person name="Silverstein K.A."/>
            <person name="Tang H."/>
            <person name="Rombauts S."/>
            <person name="Zhao P.X."/>
            <person name="Zhou P."/>
            <person name="Barbe V."/>
            <person name="Bardou P."/>
            <person name="Bechner M."/>
            <person name="Bellec A."/>
            <person name="Berger A."/>
            <person name="Berges H."/>
            <person name="Bidwell S."/>
            <person name="Bisseling T."/>
            <person name="Choisne N."/>
            <person name="Couloux A."/>
            <person name="Denny R."/>
            <person name="Deshpande S."/>
            <person name="Dai X."/>
            <person name="Doyle J.J."/>
            <person name="Dudez A.M."/>
            <person name="Farmer A.D."/>
            <person name="Fouteau S."/>
            <person name="Franken C."/>
            <person name="Gibelin C."/>
            <person name="Gish J."/>
            <person name="Goldstein S."/>
            <person name="Gonzalez A.J."/>
            <person name="Green P.J."/>
            <person name="Hallab A."/>
            <person name="Hartog M."/>
            <person name="Hua A."/>
            <person name="Humphray S.J."/>
            <person name="Jeong D.H."/>
            <person name="Jing Y."/>
            <person name="Jocker A."/>
            <person name="Kenton S.M."/>
            <person name="Kim D.J."/>
            <person name="Klee K."/>
            <person name="Lai H."/>
            <person name="Lang C."/>
            <person name="Lin S."/>
            <person name="Macmil S.L."/>
            <person name="Magdelenat G."/>
            <person name="Matthews L."/>
            <person name="McCorrison J."/>
            <person name="Monaghan E.L."/>
            <person name="Mun J.H."/>
            <person name="Najar F.Z."/>
            <person name="Nicholson C."/>
            <person name="Noirot C."/>
            <person name="O'Bleness M."/>
            <person name="Paule C.R."/>
            <person name="Poulain J."/>
            <person name="Prion F."/>
            <person name="Qin B."/>
            <person name="Qu C."/>
            <person name="Retzel E.F."/>
            <person name="Riddle C."/>
            <person name="Sallet E."/>
            <person name="Samain S."/>
            <person name="Samson N."/>
            <person name="Sanders I."/>
            <person name="Saurat O."/>
            <person name="Scarpelli C."/>
            <person name="Schiex T."/>
            <person name="Segurens B."/>
            <person name="Severin A.J."/>
            <person name="Sherrier D.J."/>
            <person name="Shi R."/>
            <person name="Sims S."/>
            <person name="Singer S.R."/>
            <person name="Sinharoy S."/>
            <person name="Sterck L."/>
            <person name="Viollet A."/>
            <person name="Wang B.B."/>
            <person name="Wang K."/>
            <person name="Wang M."/>
            <person name="Wang X."/>
            <person name="Warfsmann J."/>
            <person name="Weissenbach J."/>
            <person name="White D.D."/>
            <person name="White J.D."/>
            <person name="Wiley G.B."/>
            <person name="Wincker P."/>
            <person name="Xing Y."/>
            <person name="Yang L."/>
            <person name="Yao Z."/>
            <person name="Ying F."/>
            <person name="Zhai J."/>
            <person name="Zhou L."/>
            <person name="Zuber A."/>
            <person name="Denarie J."/>
            <person name="Dixon R.A."/>
            <person name="May G.D."/>
            <person name="Schwartz D.C."/>
            <person name="Rogers J."/>
            <person name="Quetier F."/>
            <person name="Town C.D."/>
            <person name="Roe B.A."/>
        </authorList>
    </citation>
    <scope>NUCLEOTIDE SEQUENCE [LARGE SCALE GENOMIC DNA]</scope>
    <source>
        <strain evidence="3">A17</strain>
        <strain evidence="4 5">cv. Jemalong A17</strain>
    </source>
</reference>
<keyword evidence="2" id="KW-1133">Transmembrane helix</keyword>
<keyword evidence="5" id="KW-1185">Reference proteome</keyword>
<organism evidence="3 5">
    <name type="scientific">Medicago truncatula</name>
    <name type="common">Barrel medic</name>
    <name type="synonym">Medicago tribuloides</name>
    <dbReference type="NCBI Taxonomy" id="3880"/>
    <lineage>
        <taxon>Eukaryota</taxon>
        <taxon>Viridiplantae</taxon>
        <taxon>Streptophyta</taxon>
        <taxon>Embryophyta</taxon>
        <taxon>Tracheophyta</taxon>
        <taxon>Spermatophyta</taxon>
        <taxon>Magnoliopsida</taxon>
        <taxon>eudicotyledons</taxon>
        <taxon>Gunneridae</taxon>
        <taxon>Pentapetalae</taxon>
        <taxon>rosids</taxon>
        <taxon>fabids</taxon>
        <taxon>Fabales</taxon>
        <taxon>Fabaceae</taxon>
        <taxon>Papilionoideae</taxon>
        <taxon>50 kb inversion clade</taxon>
        <taxon>NPAAA clade</taxon>
        <taxon>Hologalegina</taxon>
        <taxon>IRL clade</taxon>
        <taxon>Trifolieae</taxon>
        <taxon>Medicago</taxon>
    </lineage>
</organism>
<proteinExistence type="predicted"/>
<dbReference type="HOGENOM" id="CLU_1780197_0_0_1"/>
<feature type="region of interest" description="Disordered" evidence="1">
    <location>
        <begin position="18"/>
        <end position="48"/>
    </location>
</feature>
<reference evidence="3 5" key="2">
    <citation type="journal article" date="2014" name="BMC Genomics">
        <title>An improved genome release (version Mt4.0) for the model legume Medicago truncatula.</title>
        <authorList>
            <person name="Tang H."/>
            <person name="Krishnakumar V."/>
            <person name="Bidwell S."/>
            <person name="Rosen B."/>
            <person name="Chan A."/>
            <person name="Zhou S."/>
            <person name="Gentzbittel L."/>
            <person name="Childs K.L."/>
            <person name="Yandell M."/>
            <person name="Gundlach H."/>
            <person name="Mayer K.F."/>
            <person name="Schwartz D.C."/>
            <person name="Town C.D."/>
        </authorList>
    </citation>
    <scope>GENOME REANNOTATION</scope>
    <source>
        <strain evidence="4 5">cv. Jemalong A17</strain>
    </source>
</reference>
<dbReference type="EnsemblPlants" id="AES69344">
    <property type="protein sequence ID" value="AES69344"/>
    <property type="gene ID" value="MTR_3g027720"/>
</dbReference>
<name>G7IWI5_MEDTR</name>
<evidence type="ECO:0000313" key="4">
    <source>
        <dbReference type="EnsemblPlants" id="AES69344"/>
    </source>
</evidence>
<feature type="compositionally biased region" description="Basic residues" evidence="1">
    <location>
        <begin position="18"/>
        <end position="30"/>
    </location>
</feature>
<keyword evidence="2 3" id="KW-0812">Transmembrane</keyword>
<evidence type="ECO:0000313" key="5">
    <source>
        <dbReference type="Proteomes" id="UP000002051"/>
    </source>
</evidence>
<dbReference type="PaxDb" id="3880-AES69344"/>
<protein>
    <submittedName>
        <fullName evidence="3">Transmembrane protein, putative</fullName>
    </submittedName>
</protein>
<keyword evidence="2" id="KW-0472">Membrane</keyword>
<evidence type="ECO:0000256" key="2">
    <source>
        <dbReference type="SAM" id="Phobius"/>
    </source>
</evidence>
<reference evidence="4" key="3">
    <citation type="submission" date="2015-04" db="UniProtKB">
        <authorList>
            <consortium name="EnsemblPlants"/>
        </authorList>
    </citation>
    <scope>IDENTIFICATION</scope>
    <source>
        <strain evidence="4">cv. Jemalong A17</strain>
    </source>
</reference>
<evidence type="ECO:0000313" key="3">
    <source>
        <dbReference type="EMBL" id="AES69344.1"/>
    </source>
</evidence>
<dbReference type="Proteomes" id="UP000002051">
    <property type="component" value="Chromosome 3"/>
</dbReference>
<feature type="transmembrane region" description="Helical" evidence="2">
    <location>
        <begin position="120"/>
        <end position="138"/>
    </location>
</feature>
<dbReference type="EMBL" id="CM001219">
    <property type="protein sequence ID" value="AES69344.1"/>
    <property type="molecule type" value="Genomic_DNA"/>
</dbReference>
<sequence>MYIPVLQKRVVNQGQHHPKYVGRHNHHQWHRGVSDPDNSGTRPGSDQPPAIVQVCSLRSPFTIRPPTTFTSSPLWDVRVLPIRPRALCHNTSTTNHPRKLEQSAVVASLDRIRMSDNKRLSIFCAWMKFTLVFPYSIFMSSTGCHE</sequence>